<accession>A0ABR9D998</accession>
<evidence type="ECO:0000256" key="1">
    <source>
        <dbReference type="SAM" id="Phobius"/>
    </source>
</evidence>
<proteinExistence type="predicted"/>
<protein>
    <submittedName>
        <fullName evidence="2">Uncharacterized protein</fullName>
    </submittedName>
</protein>
<keyword evidence="3" id="KW-1185">Reference proteome</keyword>
<sequence length="90" mass="10403">MFDFSKLVDALWRLNVPQVLLVILSALLIYFGPALVNRKYLNRVGLEIDENVEDRNSWILYPNKYNVSEKALMILIYISSFLIVVLAVNT</sequence>
<name>A0ABR9D998_9GAMM</name>
<keyword evidence="1" id="KW-1133">Transmembrane helix</keyword>
<evidence type="ECO:0000313" key="2">
    <source>
        <dbReference type="EMBL" id="MBD9359689.1"/>
    </source>
</evidence>
<reference evidence="2 3" key="1">
    <citation type="submission" date="2020-09" db="EMBL/GenBank/DDBJ databases">
        <title>Methylomonas albis sp. nov. and Methylomonas fluvii sp. nov.: Two cold-adapted methanotrophs from the River Elbe and an amended description of Methylovulum psychrotolerans strain Eb1.</title>
        <authorList>
            <person name="Bussmann I.K."/>
            <person name="Klings K.-W."/>
            <person name="Warnstedt J."/>
            <person name="Hoppert M."/>
            <person name="Saborowski A."/>
            <person name="Horn F."/>
            <person name="Liebner S."/>
        </authorList>
    </citation>
    <scope>NUCLEOTIDE SEQUENCE [LARGE SCALE GENOMIC DNA]</scope>
    <source>
        <strain evidence="2 3">EbB</strain>
    </source>
</reference>
<keyword evidence="1" id="KW-0812">Transmembrane</keyword>
<dbReference type="EMBL" id="JACXST010000001">
    <property type="protein sequence ID" value="MBD9359689.1"/>
    <property type="molecule type" value="Genomic_DNA"/>
</dbReference>
<keyword evidence="1" id="KW-0472">Membrane</keyword>
<evidence type="ECO:0000313" key="3">
    <source>
        <dbReference type="Proteomes" id="UP000641152"/>
    </source>
</evidence>
<comment type="caution">
    <text evidence="2">The sequence shown here is derived from an EMBL/GenBank/DDBJ whole genome shotgun (WGS) entry which is preliminary data.</text>
</comment>
<organism evidence="2 3">
    <name type="scientific">Methylomonas fluvii</name>
    <dbReference type="NCBI Taxonomy" id="1854564"/>
    <lineage>
        <taxon>Bacteria</taxon>
        <taxon>Pseudomonadati</taxon>
        <taxon>Pseudomonadota</taxon>
        <taxon>Gammaproteobacteria</taxon>
        <taxon>Methylococcales</taxon>
        <taxon>Methylococcaceae</taxon>
        <taxon>Methylomonas</taxon>
    </lineage>
</organism>
<feature type="transmembrane region" description="Helical" evidence="1">
    <location>
        <begin position="16"/>
        <end position="36"/>
    </location>
</feature>
<gene>
    <name evidence="2" type="ORF">EBB_03830</name>
</gene>
<feature type="transmembrane region" description="Helical" evidence="1">
    <location>
        <begin position="71"/>
        <end position="88"/>
    </location>
</feature>
<dbReference type="RefSeq" id="WP_192392546.1">
    <property type="nucleotide sequence ID" value="NZ_CAJHIU010000001.1"/>
</dbReference>
<dbReference type="Proteomes" id="UP000641152">
    <property type="component" value="Unassembled WGS sequence"/>
</dbReference>